<sequence>MKYLIIIFSLLIVSGCGNCDHCDDQPVIYDYTFLNNSGFTLEIVPFDNGLPNYSKKVTVPNNAKIQKQYKDGAPYDGYNMGVLLFEANVYELDIVFNNQKKVHYKSCSDTNDCNADPRNIFNNLNNGVGTKIYTVTPDDYQNAGSCSGNCY</sequence>
<reference evidence="2" key="1">
    <citation type="submission" date="2023-07" db="EMBL/GenBank/DDBJ databases">
        <title>Chryseobacterium sp. strain PBS4-4 Genome sequencing and assembly.</title>
        <authorList>
            <person name="Jung Y."/>
        </authorList>
    </citation>
    <scope>NUCLEOTIDE SEQUENCE [LARGE SCALE GENOMIC DNA]</scope>
    <source>
        <strain evidence="2">PBS4-4</strain>
    </source>
</reference>
<accession>A0ABT2W5W5</accession>
<keyword evidence="2" id="KW-1185">Reference proteome</keyword>
<dbReference type="PROSITE" id="PS51257">
    <property type="entry name" value="PROKAR_LIPOPROTEIN"/>
    <property type="match status" value="1"/>
</dbReference>
<dbReference type="EMBL" id="JAOTEM010000002">
    <property type="protein sequence ID" value="MCU7617400.1"/>
    <property type="molecule type" value="Genomic_DNA"/>
</dbReference>
<evidence type="ECO:0008006" key="3">
    <source>
        <dbReference type="Google" id="ProtNLM"/>
    </source>
</evidence>
<comment type="caution">
    <text evidence="1">The sequence shown here is derived from an EMBL/GenBank/DDBJ whole genome shotgun (WGS) entry which is preliminary data.</text>
</comment>
<gene>
    <name evidence="1" type="ORF">NZ698_09335</name>
</gene>
<evidence type="ECO:0000313" key="2">
    <source>
        <dbReference type="Proteomes" id="UP001208649"/>
    </source>
</evidence>
<evidence type="ECO:0000313" key="1">
    <source>
        <dbReference type="EMBL" id="MCU7617400.1"/>
    </source>
</evidence>
<organism evidence="1 2">
    <name type="scientific">Chryseobacterium edaphi</name>
    <dbReference type="NCBI Taxonomy" id="2976532"/>
    <lineage>
        <taxon>Bacteria</taxon>
        <taxon>Pseudomonadati</taxon>
        <taxon>Bacteroidota</taxon>
        <taxon>Flavobacteriia</taxon>
        <taxon>Flavobacteriales</taxon>
        <taxon>Weeksellaceae</taxon>
        <taxon>Chryseobacterium group</taxon>
        <taxon>Chryseobacterium</taxon>
    </lineage>
</organism>
<proteinExistence type="predicted"/>
<name>A0ABT2W5W5_9FLAO</name>
<protein>
    <recommendedName>
        <fullName evidence="3">Lipoprotein</fullName>
    </recommendedName>
</protein>
<dbReference type="Proteomes" id="UP001208649">
    <property type="component" value="Unassembled WGS sequence"/>
</dbReference>
<dbReference type="RefSeq" id="WP_263002843.1">
    <property type="nucleotide sequence ID" value="NZ_JAOTEM010000002.1"/>
</dbReference>